<dbReference type="InterPro" id="IPR038731">
    <property type="entry name" value="RgtA/B/C-like"/>
</dbReference>
<dbReference type="OrthoDB" id="9785476at2"/>
<feature type="transmembrane region" description="Helical" evidence="1">
    <location>
        <begin position="76"/>
        <end position="98"/>
    </location>
</feature>
<keyword evidence="1" id="KW-0812">Transmembrane</keyword>
<feature type="transmembrane region" description="Helical" evidence="1">
    <location>
        <begin position="104"/>
        <end position="124"/>
    </location>
</feature>
<evidence type="ECO:0000259" key="2">
    <source>
        <dbReference type="Pfam" id="PF13231"/>
    </source>
</evidence>
<evidence type="ECO:0000256" key="1">
    <source>
        <dbReference type="SAM" id="Phobius"/>
    </source>
</evidence>
<dbReference type="Proteomes" id="UP000050544">
    <property type="component" value="Unassembled WGS sequence"/>
</dbReference>
<dbReference type="EMBL" id="LGKO01000002">
    <property type="protein sequence ID" value="KPL83882.1"/>
    <property type="molecule type" value="Genomic_DNA"/>
</dbReference>
<gene>
    <name evidence="3" type="ORF">SE15_01230</name>
</gene>
<feature type="transmembrane region" description="Helical" evidence="1">
    <location>
        <begin position="40"/>
        <end position="64"/>
    </location>
</feature>
<keyword evidence="4" id="KW-1185">Reference proteome</keyword>
<name>A0A0N8GQJ6_9CHLR</name>
<feature type="transmembrane region" description="Helical" evidence="1">
    <location>
        <begin position="144"/>
        <end position="164"/>
    </location>
</feature>
<feature type="transmembrane region" description="Helical" evidence="1">
    <location>
        <begin position="335"/>
        <end position="352"/>
    </location>
</feature>
<feature type="transmembrane region" description="Helical" evidence="1">
    <location>
        <begin position="265"/>
        <end position="284"/>
    </location>
</feature>
<dbReference type="Pfam" id="PF13231">
    <property type="entry name" value="PMT_2"/>
    <property type="match status" value="1"/>
</dbReference>
<feature type="domain" description="Glycosyltransferase RgtA/B/C/D-like" evidence="2">
    <location>
        <begin position="221"/>
        <end position="341"/>
    </location>
</feature>
<keyword evidence="1" id="KW-1133">Transmembrane helix</keyword>
<evidence type="ECO:0000313" key="3">
    <source>
        <dbReference type="EMBL" id="KPL83882.1"/>
    </source>
</evidence>
<comment type="caution">
    <text evidence="3">The sequence shown here is derived from an EMBL/GenBank/DDBJ whole genome shotgun (WGS) entry which is preliminary data.</text>
</comment>
<dbReference type="RefSeq" id="WP_054520281.1">
    <property type="nucleotide sequence ID" value="NZ_LGKO01000002.1"/>
</dbReference>
<evidence type="ECO:0000313" key="4">
    <source>
        <dbReference type="Proteomes" id="UP000050544"/>
    </source>
</evidence>
<feature type="transmembrane region" description="Helical" evidence="1">
    <location>
        <begin position="296"/>
        <end position="323"/>
    </location>
</feature>
<dbReference type="STRING" id="869279.SE15_01230"/>
<feature type="transmembrane region" description="Helical" evidence="1">
    <location>
        <begin position="437"/>
        <end position="457"/>
    </location>
</feature>
<feature type="transmembrane region" description="Helical" evidence="1">
    <location>
        <begin position="203"/>
        <end position="235"/>
    </location>
</feature>
<reference evidence="3 4" key="1">
    <citation type="submission" date="2015-07" db="EMBL/GenBank/DDBJ databases">
        <title>Whole genome sequence of Thermanaerothrix daxensis DSM 23592.</title>
        <authorList>
            <person name="Hemp J."/>
            <person name="Ward L.M."/>
            <person name="Pace L.A."/>
            <person name="Fischer W.W."/>
        </authorList>
    </citation>
    <scope>NUCLEOTIDE SEQUENCE [LARGE SCALE GENOMIC DNA]</scope>
    <source>
        <strain evidence="3 4">GNS-1</strain>
    </source>
</reference>
<accession>A0A0N8GQJ6</accession>
<proteinExistence type="predicted"/>
<sequence length="664" mass="72062">MSTRQRQILGLVVIVIWVLMGLGLYYLTHKPITPPMAASLLLALGRLSGVTLLVAWLGGLGRRFFNPVEVSPLERLALQVAVGGGVLALATLAVGATLGLKGGFLVAVGLGLGLVLHREIIAWLRDWKALYGLWAQATRPGQALALASALLLILALFMALAPPLKWDALVYHLLLPRVYLAEGRIGDLAWLVRSGHPQNGEMLYIWAMAWGGAEAATTLGWALSLVAVVGLLGWLSRTLDARAAWIGVSALLVGQSVWEATAWGYVDWLTLFYGVAFLIALYTWQEENDPKWLGLAGLMVGLGFGVKYTAGILGISGGVLILVHARRRGNSPWPALGRFVGPAFLAGLPWLLKNYLLVGNPVYPLLFPSGAMTSFRLRLFQYGPIFGHPVLDTLFMPLRATYLGLEGAEGYGADIGPLLLLLSGLAGLAWRRGSPAIRRLLTTLGLTFLSGWLVWAVGGRLSGLLQQTRLYFCLLPAWAGLAALGEWGSRSEVWLGVRLRRLVMAGLGVGMGLGLFQALSTALESRVMEALSGQIPEAAYLVHHLGGFGEAMQAVWVLPEESQVLMIYEPRGLYCWPRCLPDEAIDRWPVDWQTYGSPEAVLRAWRAAGFTHVLVNQDGVAFLHQDGVRPYPLTVLEGLEQTLADLVLVQDFGTHALYYLPAQP</sequence>
<feature type="transmembrane region" description="Helical" evidence="1">
    <location>
        <begin position="7"/>
        <end position="28"/>
    </location>
</feature>
<protein>
    <recommendedName>
        <fullName evidence="2">Glycosyltransferase RgtA/B/C/D-like domain-containing protein</fullName>
    </recommendedName>
</protein>
<dbReference type="AlphaFoldDB" id="A0A0N8GQJ6"/>
<keyword evidence="1" id="KW-0472">Membrane</keyword>
<feature type="transmembrane region" description="Helical" evidence="1">
    <location>
        <begin position="411"/>
        <end position="430"/>
    </location>
</feature>
<organism evidence="3 4">
    <name type="scientific">Thermanaerothrix daxensis</name>
    <dbReference type="NCBI Taxonomy" id="869279"/>
    <lineage>
        <taxon>Bacteria</taxon>
        <taxon>Bacillati</taxon>
        <taxon>Chloroflexota</taxon>
        <taxon>Anaerolineae</taxon>
        <taxon>Anaerolineales</taxon>
        <taxon>Anaerolineaceae</taxon>
        <taxon>Thermanaerothrix</taxon>
    </lineage>
</organism>